<evidence type="ECO:0000313" key="5">
    <source>
        <dbReference type="Proteomes" id="UP000470404"/>
    </source>
</evidence>
<evidence type="ECO:0000313" key="4">
    <source>
        <dbReference type="Proteomes" id="UP000199137"/>
    </source>
</evidence>
<sequence>MSQREEVLSVLDRLADAWNSGDGDAYGACFTEDADYVTFFGLRSEGRQAIADSHRELFQGPLKGSKLTGFGEPRVRFLRDDVAVIVTGGGSSLTGGEDPAAEGRESTLTYVLVRGDAGWRITAFQNTRVSKPWEA</sequence>
<dbReference type="STRING" id="112413.SAMN05421854_10319"/>
<accession>A0A1I5K4M1</accession>
<dbReference type="SUPFAM" id="SSF54427">
    <property type="entry name" value="NTF2-like"/>
    <property type="match status" value="1"/>
</dbReference>
<dbReference type="EMBL" id="JAAGNC010000202">
    <property type="protein sequence ID" value="NEC61846.1"/>
    <property type="molecule type" value="Genomic_DNA"/>
</dbReference>
<evidence type="ECO:0000259" key="1">
    <source>
        <dbReference type="Pfam" id="PF14534"/>
    </source>
</evidence>
<dbReference type="InterPro" id="IPR032710">
    <property type="entry name" value="NTF2-like_dom_sf"/>
</dbReference>
<dbReference type="AlphaFoldDB" id="A0A1I5K4M1"/>
<organism evidence="3 4">
    <name type="scientific">Amycolatopsis rubida</name>
    <dbReference type="NCBI Taxonomy" id="112413"/>
    <lineage>
        <taxon>Bacteria</taxon>
        <taxon>Bacillati</taxon>
        <taxon>Actinomycetota</taxon>
        <taxon>Actinomycetes</taxon>
        <taxon>Pseudonocardiales</taxon>
        <taxon>Pseudonocardiaceae</taxon>
        <taxon>Amycolatopsis</taxon>
    </lineage>
</organism>
<dbReference type="NCBIfam" id="TIGR02246">
    <property type="entry name" value="SgcJ/EcaC family oxidoreductase"/>
    <property type="match status" value="1"/>
</dbReference>
<dbReference type="EMBL" id="FOWC01000003">
    <property type="protein sequence ID" value="SFO79683.1"/>
    <property type="molecule type" value="Genomic_DNA"/>
</dbReference>
<dbReference type="Proteomes" id="UP000199137">
    <property type="component" value="Unassembled WGS sequence"/>
</dbReference>
<name>A0A1I5K4M1_9PSEU</name>
<gene>
    <name evidence="2" type="ORF">G3I59_41200</name>
    <name evidence="3" type="ORF">SAMN05421854_10319</name>
</gene>
<dbReference type="InterPro" id="IPR027843">
    <property type="entry name" value="DUF4440"/>
</dbReference>
<reference evidence="3 4" key="1">
    <citation type="submission" date="2016-10" db="EMBL/GenBank/DDBJ databases">
        <authorList>
            <person name="de Groot N.N."/>
        </authorList>
    </citation>
    <scope>NUCLEOTIDE SEQUENCE [LARGE SCALE GENOMIC DNA]</scope>
    <source>
        <strain evidence="3 4">DSM 44637</strain>
    </source>
</reference>
<dbReference type="Pfam" id="PF14534">
    <property type="entry name" value="DUF4440"/>
    <property type="match status" value="1"/>
</dbReference>
<dbReference type="RefSeq" id="WP_067586303.1">
    <property type="nucleotide sequence ID" value="NZ_FOWC01000003.1"/>
</dbReference>
<dbReference type="InterPro" id="IPR011944">
    <property type="entry name" value="Steroid_delta5-4_isomerase"/>
</dbReference>
<reference evidence="2 5" key="2">
    <citation type="submission" date="2020-01" db="EMBL/GenBank/DDBJ databases">
        <title>Insect and environment-associated Actinomycetes.</title>
        <authorList>
            <person name="Currrie C."/>
            <person name="Chevrette M."/>
            <person name="Carlson C."/>
            <person name="Stubbendieck R."/>
            <person name="Wendt-Pienkowski E."/>
        </authorList>
    </citation>
    <scope>NUCLEOTIDE SEQUENCE [LARGE SCALE GENOMIC DNA]</scope>
    <source>
        <strain evidence="2 5">SID8386</strain>
    </source>
</reference>
<proteinExistence type="predicted"/>
<keyword evidence="5" id="KW-1185">Reference proteome</keyword>
<evidence type="ECO:0000313" key="3">
    <source>
        <dbReference type="EMBL" id="SFO79683.1"/>
    </source>
</evidence>
<protein>
    <submittedName>
        <fullName evidence="2">SgcJ/EcaC family oxidoreductase</fullName>
    </submittedName>
</protein>
<dbReference type="OrthoDB" id="582247at2"/>
<dbReference type="Proteomes" id="UP000470404">
    <property type="component" value="Unassembled WGS sequence"/>
</dbReference>
<feature type="domain" description="DUF4440" evidence="1">
    <location>
        <begin position="8"/>
        <end position="121"/>
    </location>
</feature>
<dbReference type="Gene3D" id="3.10.450.50">
    <property type="match status" value="1"/>
</dbReference>
<evidence type="ECO:0000313" key="2">
    <source>
        <dbReference type="EMBL" id="NEC61846.1"/>
    </source>
</evidence>